<dbReference type="EMBL" id="JACTNZ010000003">
    <property type="protein sequence ID" value="KAG5557250.1"/>
    <property type="molecule type" value="Genomic_DNA"/>
</dbReference>
<comment type="similarity">
    <text evidence="5">Belongs to the major facilitator superfamily. Phosphate:H(+) symporter (TC 2.A.1.9) family.</text>
</comment>
<feature type="transmembrane region" description="Helical" evidence="6">
    <location>
        <begin position="249"/>
        <end position="268"/>
    </location>
</feature>
<evidence type="ECO:0000256" key="6">
    <source>
        <dbReference type="SAM" id="Phobius"/>
    </source>
</evidence>
<name>A0AAV6KXU0_9ERIC</name>
<dbReference type="InterPro" id="IPR036259">
    <property type="entry name" value="MFS_trans_sf"/>
</dbReference>
<evidence type="ECO:0000313" key="10">
    <source>
        <dbReference type="Proteomes" id="UP000823749"/>
    </source>
</evidence>
<sequence>MAFSGSGGSGCANTNSLALQVLTGRWFMVFATFLIMSAAGATYMFGDYSGEIKSALGYDQTTITLLSFFKDLGANIGVLSGLINEVTPPWVVLSMGAVLNFFGYFMIWLAVTKKISTPQVWKMCLYICIGANSQTFANTGALVTCVQNFPESRGVVLGLLKGFVGLSGAIITQIYFAVYGNDSKSLILFIGWLPAVISFAFLRTIRVMKVIRLPNELKVFYDFLYISLGLAGFLMIMIIVEARYQFTKAGYDGSTVAVFILLFLPLAIPTKQGRRLHHPPSPLQRRHAHPLLHQHLQHWRHPHRHRQPRSDRHLLGYPTSAISTFVSLVSIWNYLGRVAAGFVSEIVLTKYKLPRPLFVTLILLFSCIGHLLIAFNVPNGLYVASIIIGFSFGACWPLLYAIISEIFGLKYYSTLYNFGAVASPIGSYILNVRVVGYLYDKEARRQLAAAGIVRKAGQELNCNGVECFKLAFLIITAVTILGAIVSVFLVVRTRKFYRSDIYEKFRKEETALDGGRGGVVAAAGSGGGVAGEI</sequence>
<feature type="transmembrane region" description="Helical" evidence="6">
    <location>
        <begin position="26"/>
        <end position="46"/>
    </location>
</feature>
<feature type="transmembrane region" description="Helical" evidence="6">
    <location>
        <begin position="415"/>
        <end position="439"/>
    </location>
</feature>
<feature type="transmembrane region" description="Helical" evidence="6">
    <location>
        <begin position="470"/>
        <end position="491"/>
    </location>
</feature>
<accession>A0AAV6KXU0</accession>
<dbReference type="PANTHER" id="PTHR21576">
    <property type="entry name" value="UNCHARACTERIZED NODULIN-LIKE PROTEIN"/>
    <property type="match status" value="1"/>
</dbReference>
<dbReference type="Pfam" id="PF23262">
    <property type="entry name" value="NFD4_C"/>
    <property type="match status" value="1"/>
</dbReference>
<evidence type="ECO:0000256" key="4">
    <source>
        <dbReference type="ARBA" id="ARBA00023136"/>
    </source>
</evidence>
<dbReference type="CDD" id="cd17354">
    <property type="entry name" value="MFS_Mch1p_like"/>
    <property type="match status" value="1"/>
</dbReference>
<feature type="domain" description="NFD4 C-terminal" evidence="8">
    <location>
        <begin position="320"/>
        <end position="497"/>
    </location>
</feature>
<dbReference type="InterPro" id="IPR056555">
    <property type="entry name" value="NFD4_C"/>
</dbReference>
<feature type="transmembrane region" description="Helical" evidence="6">
    <location>
        <begin position="185"/>
        <end position="203"/>
    </location>
</feature>
<comment type="subcellular location">
    <subcellularLocation>
        <location evidence="1">Membrane</location>
        <topology evidence="1">Multi-pass membrane protein</topology>
    </subcellularLocation>
</comment>
<evidence type="ECO:0000256" key="3">
    <source>
        <dbReference type="ARBA" id="ARBA00022989"/>
    </source>
</evidence>
<reference evidence="9" key="1">
    <citation type="submission" date="2020-08" db="EMBL/GenBank/DDBJ databases">
        <title>Plant Genome Project.</title>
        <authorList>
            <person name="Zhang R.-G."/>
        </authorList>
    </citation>
    <scope>NUCLEOTIDE SEQUENCE</scope>
    <source>
        <strain evidence="9">WSP0</strain>
        <tissue evidence="9">Leaf</tissue>
    </source>
</reference>
<keyword evidence="3 6" id="KW-1133">Transmembrane helix</keyword>
<evidence type="ECO:0000259" key="8">
    <source>
        <dbReference type="Pfam" id="PF23262"/>
    </source>
</evidence>
<organism evidence="9 10">
    <name type="scientific">Rhododendron griersonianum</name>
    <dbReference type="NCBI Taxonomy" id="479676"/>
    <lineage>
        <taxon>Eukaryota</taxon>
        <taxon>Viridiplantae</taxon>
        <taxon>Streptophyta</taxon>
        <taxon>Embryophyta</taxon>
        <taxon>Tracheophyta</taxon>
        <taxon>Spermatophyta</taxon>
        <taxon>Magnoliopsida</taxon>
        <taxon>eudicotyledons</taxon>
        <taxon>Gunneridae</taxon>
        <taxon>Pentapetalae</taxon>
        <taxon>asterids</taxon>
        <taxon>Ericales</taxon>
        <taxon>Ericaceae</taxon>
        <taxon>Ericoideae</taxon>
        <taxon>Rhodoreae</taxon>
        <taxon>Rhododendron</taxon>
    </lineage>
</organism>
<dbReference type="AlphaFoldDB" id="A0AAV6KXU0"/>
<feature type="transmembrane region" description="Helical" evidence="6">
    <location>
        <begin position="155"/>
        <end position="178"/>
    </location>
</feature>
<proteinExistence type="inferred from homology"/>
<dbReference type="Proteomes" id="UP000823749">
    <property type="component" value="Chromosome 3"/>
</dbReference>
<feature type="transmembrane region" description="Helical" evidence="6">
    <location>
        <begin position="356"/>
        <end position="375"/>
    </location>
</feature>
<evidence type="ECO:0000256" key="1">
    <source>
        <dbReference type="ARBA" id="ARBA00004141"/>
    </source>
</evidence>
<feature type="transmembrane region" description="Helical" evidence="6">
    <location>
        <begin position="314"/>
        <end position="335"/>
    </location>
</feature>
<feature type="transmembrane region" description="Helical" evidence="6">
    <location>
        <begin position="90"/>
        <end position="111"/>
    </location>
</feature>
<dbReference type="PANTHER" id="PTHR21576:SF84">
    <property type="entry name" value="FAMILY PROTEIN, PUTATIVE, EXPRESSED-RELATED"/>
    <property type="match status" value="1"/>
</dbReference>
<evidence type="ECO:0008006" key="11">
    <source>
        <dbReference type="Google" id="ProtNLM"/>
    </source>
</evidence>
<evidence type="ECO:0000259" key="7">
    <source>
        <dbReference type="Pfam" id="PF06813"/>
    </source>
</evidence>
<gene>
    <name evidence="9" type="ORF">RHGRI_007495</name>
</gene>
<dbReference type="InterPro" id="IPR010658">
    <property type="entry name" value="Nodulin-like"/>
</dbReference>
<feature type="transmembrane region" description="Helical" evidence="6">
    <location>
        <begin position="223"/>
        <end position="242"/>
    </location>
</feature>
<evidence type="ECO:0000313" key="9">
    <source>
        <dbReference type="EMBL" id="KAG5557250.1"/>
    </source>
</evidence>
<protein>
    <recommendedName>
        <fullName evidence="11">Nodulin-like domain-containing protein</fullName>
    </recommendedName>
</protein>
<keyword evidence="2 6" id="KW-0812">Transmembrane</keyword>
<dbReference type="Gene3D" id="1.20.1250.20">
    <property type="entry name" value="MFS general substrate transporter like domains"/>
    <property type="match status" value="1"/>
</dbReference>
<keyword evidence="10" id="KW-1185">Reference proteome</keyword>
<evidence type="ECO:0000256" key="2">
    <source>
        <dbReference type="ARBA" id="ARBA00022692"/>
    </source>
</evidence>
<dbReference type="SUPFAM" id="SSF103473">
    <property type="entry name" value="MFS general substrate transporter"/>
    <property type="match status" value="2"/>
</dbReference>
<keyword evidence="4 6" id="KW-0472">Membrane</keyword>
<feature type="transmembrane region" description="Helical" evidence="6">
    <location>
        <begin position="381"/>
        <end position="403"/>
    </location>
</feature>
<feature type="domain" description="Nodulin-like" evidence="7">
    <location>
        <begin position="25"/>
        <end position="269"/>
    </location>
</feature>
<dbReference type="GO" id="GO:0016020">
    <property type="term" value="C:membrane"/>
    <property type="evidence" value="ECO:0007669"/>
    <property type="project" value="UniProtKB-SubCell"/>
</dbReference>
<evidence type="ECO:0000256" key="5">
    <source>
        <dbReference type="ARBA" id="ARBA00044504"/>
    </source>
</evidence>
<comment type="caution">
    <text evidence="9">The sequence shown here is derived from an EMBL/GenBank/DDBJ whole genome shotgun (WGS) entry which is preliminary data.</text>
</comment>
<dbReference type="Pfam" id="PF06813">
    <property type="entry name" value="Nodulin-like"/>
    <property type="match status" value="1"/>
</dbReference>